<dbReference type="HOGENOM" id="CLU_011988_2_1_1"/>
<dbReference type="Proteomes" id="UP000024376">
    <property type="component" value="Unassembled WGS sequence"/>
</dbReference>
<dbReference type="PANTHER" id="PTHR12872:SF1">
    <property type="entry name" value="ALPHA-N-ACETYLGLUCOSAMINIDASE"/>
    <property type="match status" value="1"/>
</dbReference>
<dbReference type="AlphaFoldDB" id="A0A024RXM2"/>
<evidence type="ECO:0000256" key="2">
    <source>
        <dbReference type="SAM" id="SignalP"/>
    </source>
</evidence>
<dbReference type="PANTHER" id="PTHR12872">
    <property type="entry name" value="ALPHA-N-ACETYLGLUCOSAMINIDASE"/>
    <property type="match status" value="1"/>
</dbReference>
<dbReference type="Gene3D" id="3.30.379.10">
    <property type="entry name" value="Chitobiase/beta-hexosaminidase domain 2-like"/>
    <property type="match status" value="1"/>
</dbReference>
<reference evidence="7" key="1">
    <citation type="journal article" date="2013" name="Ind. Biotechnol.">
        <title>Comparative genomics analysis of Trichoderma reesei strains.</title>
        <authorList>
            <person name="Koike H."/>
            <person name="Aerts A."/>
            <person name="LaButti K."/>
            <person name="Grigoriev I.V."/>
            <person name="Baker S.E."/>
        </authorList>
    </citation>
    <scope>NUCLEOTIDE SEQUENCE [LARGE SCALE GENOMIC DNA]</scope>
    <source>
        <strain evidence="7">ATCC 56765 / BCRC 32924 / NRRL 11460 / Rut C-30</strain>
    </source>
</reference>
<evidence type="ECO:0000256" key="1">
    <source>
        <dbReference type="ARBA" id="ARBA00022801"/>
    </source>
</evidence>
<feature type="signal peptide" evidence="2">
    <location>
        <begin position="1"/>
        <end position="23"/>
    </location>
</feature>
<dbReference type="KEGG" id="trr:M419DRAFT_91218"/>
<dbReference type="Gene3D" id="1.20.120.670">
    <property type="entry name" value="N-acetyl-b-d-glucoasminidase"/>
    <property type="match status" value="1"/>
</dbReference>
<dbReference type="InterPro" id="IPR024733">
    <property type="entry name" value="NAGLU_tim-barrel"/>
</dbReference>
<keyword evidence="2" id="KW-0732">Signal</keyword>
<feature type="domain" description="Alpha-N-acetylglucosaminidase N-terminal" evidence="4">
    <location>
        <begin position="35"/>
        <end position="118"/>
    </location>
</feature>
<dbReference type="InterPro" id="IPR007781">
    <property type="entry name" value="NAGLU"/>
</dbReference>
<dbReference type="Gene3D" id="3.20.20.80">
    <property type="entry name" value="Glycosidases"/>
    <property type="match status" value="1"/>
</dbReference>
<dbReference type="InterPro" id="IPR024732">
    <property type="entry name" value="NAGLU_C"/>
</dbReference>
<dbReference type="SUPFAM" id="SSF51445">
    <property type="entry name" value="(Trans)glycosidases"/>
    <property type="match status" value="1"/>
</dbReference>
<name>A0A024RXM2_HYPJR</name>
<dbReference type="InterPro" id="IPR017853">
    <property type="entry name" value="GH"/>
</dbReference>
<accession>A0A024RXM2</accession>
<dbReference type="InterPro" id="IPR024240">
    <property type="entry name" value="NAGLU_N"/>
</dbReference>
<keyword evidence="1" id="KW-0378">Hydrolase</keyword>
<dbReference type="Pfam" id="PF12971">
    <property type="entry name" value="NAGLU_N"/>
    <property type="match status" value="1"/>
</dbReference>
<protein>
    <submittedName>
        <fullName evidence="6">Putative alpha-N-acetylglucosaminidase</fullName>
    </submittedName>
</protein>
<dbReference type="OrthoDB" id="64736at2759"/>
<evidence type="ECO:0000259" key="5">
    <source>
        <dbReference type="Pfam" id="PF12972"/>
    </source>
</evidence>
<sequence>MRLFNTNAFAGLVTISAAAITTSASIASATCSTAGIEALVRRRLPQHEHSFTFSLSANKESGLESYAVTTTHDGKFRVEGTSLSSILYGLHSYLFDVVHVDIWWYAGSQLEDAPLVLPKLFLPLNGSSVVPYRYDFNTVTTSYTAAFWTWKDWELQLDWMALRGINMAPAWIGIEKILIEVFQEAGFSDDDIADFFTGPAFLAWNHFGNLQGSWSSSLPFEWVDDQFALQKKIVKRMVELGITPILPAFPGFVPRAAPRVLPDARLLHSIQWAGFPEIFTEDTFLDPVDPLFAQMQRSFITKQKQAYGNVTNFYTLDQFNEMIPPSGDVAYLRNVSSNTWKALKSADPNAIWVFQAWLFAQNTTFWTNERIEAYLGGVTADSDMLILDIWSESMPQWQRAQSYYGKPWIWCELQNYGATINLYGQIQNVTNSPILALQESTSLSGFGLSMEGQQNNEIVYDLLLAQAWSSEPLDTEAYFHNWASARYSSDQRPGFIHDAWETVRTTVYDNTNLTLMPSVPKSIIELVPRTSNMADITGILGTKLPYDPAVMVSAWKQLYHAGLQDTSLFNNSAYQYDLVDWTRQVLANAFIPIYKNIVDIYYNSNQTAGSRIQRLKAQGQQVTKLLLSLDLVLSSNRNFRLSTWLSAARSSAPSPAYVDSFEYEARNQITLWGPSGQLIDYASKAWSGLMKTYHLKRWQMFVEYLTVTEPDKYNQTEFEQQLLIWELSWVNDTGCQSEEPHEEVDIQEIIARTVDQWMDLFT</sequence>
<dbReference type="EMBL" id="KI911169">
    <property type="protein sequence ID" value="ETR97627.1"/>
    <property type="molecule type" value="Genomic_DNA"/>
</dbReference>
<evidence type="ECO:0000313" key="6">
    <source>
        <dbReference type="EMBL" id="ETR97627.1"/>
    </source>
</evidence>
<gene>
    <name evidence="6" type="ORF">M419DRAFT_91218</name>
</gene>
<dbReference type="GO" id="GO:0016787">
    <property type="term" value="F:hydrolase activity"/>
    <property type="evidence" value="ECO:0007669"/>
    <property type="project" value="UniProtKB-KW"/>
</dbReference>
<feature type="domain" description="Alpha-N-acetylglucosaminidase C-terminal" evidence="5">
    <location>
        <begin position="478"/>
        <end position="742"/>
    </location>
</feature>
<feature type="domain" description="Alpha-N-acetylglucosaminidase tim-barrel" evidence="3">
    <location>
        <begin position="133"/>
        <end position="469"/>
    </location>
</feature>
<evidence type="ECO:0000259" key="3">
    <source>
        <dbReference type="Pfam" id="PF05089"/>
    </source>
</evidence>
<evidence type="ECO:0000259" key="4">
    <source>
        <dbReference type="Pfam" id="PF12971"/>
    </source>
</evidence>
<evidence type="ECO:0000313" key="7">
    <source>
        <dbReference type="Proteomes" id="UP000024376"/>
    </source>
</evidence>
<dbReference type="Pfam" id="PF05089">
    <property type="entry name" value="NAGLU"/>
    <property type="match status" value="1"/>
</dbReference>
<dbReference type="InterPro" id="IPR029018">
    <property type="entry name" value="Hex-like_dom2"/>
</dbReference>
<dbReference type="Pfam" id="PF12972">
    <property type="entry name" value="NAGLU_C"/>
    <property type="match status" value="1"/>
</dbReference>
<feature type="chain" id="PRO_5001533844" evidence="2">
    <location>
        <begin position="24"/>
        <end position="762"/>
    </location>
</feature>
<organism evidence="6 7">
    <name type="scientific">Hypocrea jecorina (strain ATCC 56765 / BCRC 32924 / NRRL 11460 / Rut C-30)</name>
    <name type="common">Trichoderma reesei</name>
    <dbReference type="NCBI Taxonomy" id="1344414"/>
    <lineage>
        <taxon>Eukaryota</taxon>
        <taxon>Fungi</taxon>
        <taxon>Dikarya</taxon>
        <taxon>Ascomycota</taxon>
        <taxon>Pezizomycotina</taxon>
        <taxon>Sordariomycetes</taxon>
        <taxon>Hypocreomycetidae</taxon>
        <taxon>Hypocreales</taxon>
        <taxon>Hypocreaceae</taxon>
        <taxon>Trichoderma</taxon>
    </lineage>
</organism>
<proteinExistence type="predicted"/>